<evidence type="ECO:0000256" key="16">
    <source>
        <dbReference type="PIRSR" id="PIRSR600829-2"/>
    </source>
</evidence>
<reference evidence="20 21" key="1">
    <citation type="submission" date="2020-02" db="EMBL/GenBank/DDBJ databases">
        <title>Genome sequencing for Draconibacterium sp. strain M1.</title>
        <authorList>
            <person name="Park S.-J."/>
        </authorList>
    </citation>
    <scope>NUCLEOTIDE SEQUENCE [LARGE SCALE GENOMIC DNA]</scope>
    <source>
        <strain evidence="20 21">M1</strain>
    </source>
</reference>
<dbReference type="InterPro" id="IPR000829">
    <property type="entry name" value="DAGK"/>
</dbReference>
<feature type="transmembrane region" description="Helical" evidence="19">
    <location>
        <begin position="33"/>
        <end position="51"/>
    </location>
</feature>
<feature type="transmembrane region" description="Helical" evidence="19">
    <location>
        <begin position="98"/>
        <end position="119"/>
    </location>
</feature>
<dbReference type="AlphaFoldDB" id="A0A6C0RFL7"/>
<keyword evidence="13" id="KW-0594">Phospholipid biosynthesis</keyword>
<gene>
    <name evidence="20" type="ORF">G0Q07_14015</name>
</gene>
<organism evidence="20 21">
    <name type="scientific">Draconibacterium halophilum</name>
    <dbReference type="NCBI Taxonomy" id="2706887"/>
    <lineage>
        <taxon>Bacteria</taxon>
        <taxon>Pseudomonadati</taxon>
        <taxon>Bacteroidota</taxon>
        <taxon>Bacteroidia</taxon>
        <taxon>Marinilabiliales</taxon>
        <taxon>Prolixibacteraceae</taxon>
        <taxon>Draconibacterium</taxon>
    </lineage>
</organism>
<dbReference type="GO" id="GO:0005524">
    <property type="term" value="F:ATP binding"/>
    <property type="evidence" value="ECO:0007669"/>
    <property type="project" value="UniProtKB-KW"/>
</dbReference>
<evidence type="ECO:0000256" key="18">
    <source>
        <dbReference type="PIRSR" id="PIRSR600829-4"/>
    </source>
</evidence>
<feature type="transmembrane region" description="Helical" evidence="19">
    <location>
        <begin position="57"/>
        <end position="77"/>
    </location>
</feature>
<evidence type="ECO:0000256" key="4">
    <source>
        <dbReference type="ARBA" id="ARBA00022516"/>
    </source>
</evidence>
<sequence length="122" mass="13634">MKTSLVHSVNQRLKSFQHAFHGIISLWKTEIHFRIHLVIACFVLILGWVVKLELTEWIFIIFAIGFVLGAEAFNSGIERICNFMCAQQNINIKVIKDISAAAVVIATVMAAVAGILIFLPKL</sequence>
<comment type="subcellular location">
    <subcellularLocation>
        <location evidence="1">Cell membrane</location>
        <topology evidence="1">Multi-pass membrane protein</topology>
    </subcellularLocation>
</comment>
<evidence type="ECO:0000256" key="2">
    <source>
        <dbReference type="ARBA" id="ARBA00005967"/>
    </source>
</evidence>
<protein>
    <submittedName>
        <fullName evidence="20">Diacylglycerol kinase family protein</fullName>
    </submittedName>
</protein>
<comment type="cofactor">
    <cofactor evidence="18">
        <name>Mg(2+)</name>
        <dbReference type="ChEBI" id="CHEBI:18420"/>
    </cofactor>
    <text evidence="18">Mn(2+), Zn(2+), Cd(2+) and Co(2+) support activity to lesser extents.</text>
</comment>
<dbReference type="RefSeq" id="WP_163347165.1">
    <property type="nucleotide sequence ID" value="NZ_CP048409.1"/>
</dbReference>
<keyword evidence="9 17" id="KW-0067">ATP-binding</keyword>
<feature type="binding site" evidence="17">
    <location>
        <position position="30"/>
    </location>
    <ligand>
        <name>ATP</name>
        <dbReference type="ChEBI" id="CHEBI:30616"/>
    </ligand>
</feature>
<keyword evidence="18" id="KW-0460">Magnesium</keyword>
<keyword evidence="14" id="KW-1208">Phospholipid metabolism</keyword>
<evidence type="ECO:0000256" key="9">
    <source>
        <dbReference type="ARBA" id="ARBA00022840"/>
    </source>
</evidence>
<dbReference type="PANTHER" id="PTHR34299:SF1">
    <property type="entry name" value="DIACYLGLYCEROL KINASE"/>
    <property type="match status" value="1"/>
</dbReference>
<keyword evidence="11" id="KW-0443">Lipid metabolism</keyword>
<evidence type="ECO:0000256" key="13">
    <source>
        <dbReference type="ARBA" id="ARBA00023209"/>
    </source>
</evidence>
<feature type="binding site" evidence="17">
    <location>
        <begin position="96"/>
        <end position="97"/>
    </location>
    <ligand>
        <name>ATP</name>
        <dbReference type="ChEBI" id="CHEBI:30616"/>
    </ligand>
</feature>
<evidence type="ECO:0000256" key="8">
    <source>
        <dbReference type="ARBA" id="ARBA00022777"/>
    </source>
</evidence>
<keyword evidence="12 19" id="KW-0472">Membrane</keyword>
<evidence type="ECO:0000256" key="17">
    <source>
        <dbReference type="PIRSR" id="PIRSR600829-3"/>
    </source>
</evidence>
<dbReference type="Gene3D" id="1.10.287.3610">
    <property type="match status" value="1"/>
</dbReference>
<keyword evidence="18" id="KW-0479">Metal-binding</keyword>
<dbReference type="GO" id="GO:0005886">
    <property type="term" value="C:plasma membrane"/>
    <property type="evidence" value="ECO:0007669"/>
    <property type="project" value="UniProtKB-SubCell"/>
</dbReference>
<dbReference type="EMBL" id="CP048409">
    <property type="protein sequence ID" value="QIA08766.1"/>
    <property type="molecule type" value="Genomic_DNA"/>
</dbReference>
<dbReference type="CDD" id="cd14265">
    <property type="entry name" value="UDPK_IM_like"/>
    <property type="match status" value="1"/>
</dbReference>
<name>A0A6C0RFL7_9BACT</name>
<keyword evidence="7 17" id="KW-0547">Nucleotide-binding</keyword>
<feature type="binding site" evidence="18">
    <location>
        <position position="78"/>
    </location>
    <ligand>
        <name>a divalent metal cation</name>
        <dbReference type="ChEBI" id="CHEBI:60240"/>
    </ligand>
</feature>
<feature type="active site" description="Proton acceptor" evidence="15">
    <location>
        <position position="71"/>
    </location>
</feature>
<evidence type="ECO:0000256" key="3">
    <source>
        <dbReference type="ARBA" id="ARBA00022475"/>
    </source>
</evidence>
<evidence type="ECO:0000256" key="14">
    <source>
        <dbReference type="ARBA" id="ARBA00023264"/>
    </source>
</evidence>
<feature type="binding site" evidence="18">
    <location>
        <position position="30"/>
    </location>
    <ligand>
        <name>a divalent metal cation</name>
        <dbReference type="ChEBI" id="CHEBI:60240"/>
    </ligand>
</feature>
<dbReference type="Proteomes" id="UP000474630">
    <property type="component" value="Chromosome"/>
</dbReference>
<dbReference type="PANTHER" id="PTHR34299">
    <property type="entry name" value="DIACYLGLYCEROL KINASE"/>
    <property type="match status" value="1"/>
</dbReference>
<evidence type="ECO:0000256" key="7">
    <source>
        <dbReference type="ARBA" id="ARBA00022741"/>
    </source>
</evidence>
<evidence type="ECO:0000256" key="19">
    <source>
        <dbReference type="SAM" id="Phobius"/>
    </source>
</evidence>
<keyword evidence="5" id="KW-0808">Transferase</keyword>
<comment type="similarity">
    <text evidence="2">Belongs to the bacterial diacylglycerol kinase family.</text>
</comment>
<dbReference type="InterPro" id="IPR033717">
    <property type="entry name" value="UDPK"/>
</dbReference>
<keyword evidence="10 19" id="KW-1133">Transmembrane helix</keyword>
<evidence type="ECO:0000256" key="12">
    <source>
        <dbReference type="ARBA" id="ARBA00023136"/>
    </source>
</evidence>
<dbReference type="GO" id="GO:0016301">
    <property type="term" value="F:kinase activity"/>
    <property type="evidence" value="ECO:0007669"/>
    <property type="project" value="UniProtKB-KW"/>
</dbReference>
<evidence type="ECO:0000313" key="21">
    <source>
        <dbReference type="Proteomes" id="UP000474630"/>
    </source>
</evidence>
<keyword evidence="4" id="KW-0444">Lipid biosynthesis</keyword>
<proteinExistence type="inferred from homology"/>
<dbReference type="GO" id="GO:0008654">
    <property type="term" value="P:phospholipid biosynthetic process"/>
    <property type="evidence" value="ECO:0007669"/>
    <property type="project" value="UniProtKB-KW"/>
</dbReference>
<dbReference type="KEGG" id="drc:G0Q07_14015"/>
<dbReference type="GO" id="GO:0046872">
    <property type="term" value="F:metal ion binding"/>
    <property type="evidence" value="ECO:0007669"/>
    <property type="project" value="UniProtKB-KW"/>
</dbReference>
<evidence type="ECO:0000256" key="15">
    <source>
        <dbReference type="PIRSR" id="PIRSR600829-1"/>
    </source>
</evidence>
<dbReference type="Pfam" id="PF01219">
    <property type="entry name" value="DAGK_prokar"/>
    <property type="match status" value="1"/>
</dbReference>
<evidence type="ECO:0000256" key="10">
    <source>
        <dbReference type="ARBA" id="ARBA00022989"/>
    </source>
</evidence>
<evidence type="ECO:0000256" key="5">
    <source>
        <dbReference type="ARBA" id="ARBA00022679"/>
    </source>
</evidence>
<evidence type="ECO:0000313" key="20">
    <source>
        <dbReference type="EMBL" id="QIA08766.1"/>
    </source>
</evidence>
<keyword evidence="8 20" id="KW-0418">Kinase</keyword>
<feature type="binding site" evidence="17">
    <location>
        <position position="78"/>
    </location>
    <ligand>
        <name>ATP</name>
        <dbReference type="ChEBI" id="CHEBI:30616"/>
    </ligand>
</feature>
<feature type="binding site" evidence="16">
    <location>
        <position position="71"/>
    </location>
    <ligand>
        <name>substrate</name>
    </ligand>
</feature>
<keyword evidence="3" id="KW-1003">Cell membrane</keyword>
<keyword evidence="6 19" id="KW-0812">Transmembrane</keyword>
<dbReference type="InterPro" id="IPR036945">
    <property type="entry name" value="DAGK_sf"/>
</dbReference>
<accession>A0A6C0RFL7</accession>
<keyword evidence="21" id="KW-1185">Reference proteome</keyword>
<evidence type="ECO:0000256" key="6">
    <source>
        <dbReference type="ARBA" id="ARBA00022692"/>
    </source>
</evidence>
<evidence type="ECO:0000256" key="11">
    <source>
        <dbReference type="ARBA" id="ARBA00023098"/>
    </source>
</evidence>
<evidence type="ECO:0000256" key="1">
    <source>
        <dbReference type="ARBA" id="ARBA00004651"/>
    </source>
</evidence>